<evidence type="ECO:0000256" key="9">
    <source>
        <dbReference type="ARBA" id="ARBA00023170"/>
    </source>
</evidence>
<dbReference type="Proteomes" id="UP000194020">
    <property type="component" value="Unassembled WGS sequence"/>
</dbReference>
<dbReference type="SUPFAM" id="SSF56935">
    <property type="entry name" value="Porins"/>
    <property type="match status" value="1"/>
</dbReference>
<keyword evidence="8 11" id="KW-0472">Membrane</keyword>
<dbReference type="EMBL" id="LUTP01000002">
    <property type="protein sequence ID" value="OSN08466.1"/>
    <property type="molecule type" value="Genomic_DNA"/>
</dbReference>
<dbReference type="AlphaFoldDB" id="A0A1X3S1Z7"/>
<accession>A0A1X3S1Z7</accession>
<evidence type="ECO:0000259" key="15">
    <source>
        <dbReference type="Pfam" id="PF07715"/>
    </source>
</evidence>
<evidence type="ECO:0000256" key="4">
    <source>
        <dbReference type="ARBA" id="ARBA00022452"/>
    </source>
</evidence>
<comment type="similarity">
    <text evidence="2">Belongs to the TonB-dependent receptor family. Hemoglobin/haptoglobin binding protein subfamily.</text>
</comment>
<dbReference type="PROSITE" id="PS52016">
    <property type="entry name" value="TONB_DEPENDENT_REC_3"/>
    <property type="match status" value="1"/>
</dbReference>
<dbReference type="PANTHER" id="PTHR30069:SF29">
    <property type="entry name" value="HEMOGLOBIN AND HEMOGLOBIN-HAPTOGLOBIN-BINDING PROTEIN 1-RELATED"/>
    <property type="match status" value="1"/>
</dbReference>
<evidence type="ECO:0000256" key="5">
    <source>
        <dbReference type="ARBA" id="ARBA00022692"/>
    </source>
</evidence>
<dbReference type="GO" id="GO:0015344">
    <property type="term" value="F:siderophore uptake transmembrane transporter activity"/>
    <property type="evidence" value="ECO:0007669"/>
    <property type="project" value="TreeGrafter"/>
</dbReference>
<dbReference type="GO" id="GO:0009279">
    <property type="term" value="C:cell outer membrane"/>
    <property type="evidence" value="ECO:0007669"/>
    <property type="project" value="UniProtKB-SubCell"/>
</dbReference>
<name>A0A1X3S1Z7_9GAMM</name>
<keyword evidence="9 16" id="KW-0675">Receptor</keyword>
<keyword evidence="3 11" id="KW-0813">Transport</keyword>
<keyword evidence="6 13" id="KW-0732">Signal</keyword>
<organism evidence="16 17">
    <name type="scientific">Lonsdalea iberica</name>
    <dbReference type="NCBI Taxonomy" id="1082703"/>
    <lineage>
        <taxon>Bacteria</taxon>
        <taxon>Pseudomonadati</taxon>
        <taxon>Pseudomonadota</taxon>
        <taxon>Gammaproteobacteria</taxon>
        <taxon>Enterobacterales</taxon>
        <taxon>Pectobacteriaceae</taxon>
        <taxon>Lonsdalea</taxon>
    </lineage>
</organism>
<protein>
    <submittedName>
        <fullName evidence="16">TonB-dependent receptor</fullName>
    </submittedName>
</protein>
<dbReference type="OrthoDB" id="9764669at2"/>
<comment type="subcellular location">
    <subcellularLocation>
        <location evidence="1 11">Cell outer membrane</location>
        <topology evidence="1 11">Multi-pass membrane protein</topology>
    </subcellularLocation>
</comment>
<proteinExistence type="inferred from homology"/>
<keyword evidence="4 11" id="KW-1134">Transmembrane beta strand</keyword>
<evidence type="ECO:0000313" key="16">
    <source>
        <dbReference type="EMBL" id="OSN08466.1"/>
    </source>
</evidence>
<comment type="caution">
    <text evidence="16">The sequence shown here is derived from an EMBL/GenBank/DDBJ whole genome shotgun (WGS) entry which is preliminary data.</text>
</comment>
<feature type="domain" description="TonB-dependent receptor plug" evidence="15">
    <location>
        <begin position="82"/>
        <end position="205"/>
    </location>
</feature>
<evidence type="ECO:0000256" key="11">
    <source>
        <dbReference type="PROSITE-ProRule" id="PRU01360"/>
    </source>
</evidence>
<evidence type="ECO:0000256" key="3">
    <source>
        <dbReference type="ARBA" id="ARBA00022448"/>
    </source>
</evidence>
<evidence type="ECO:0000259" key="14">
    <source>
        <dbReference type="Pfam" id="PF00593"/>
    </source>
</evidence>
<dbReference type="InterPro" id="IPR012910">
    <property type="entry name" value="Plug_dom"/>
</dbReference>
<dbReference type="InterPro" id="IPR039426">
    <property type="entry name" value="TonB-dep_rcpt-like"/>
</dbReference>
<dbReference type="Gene3D" id="2.170.130.10">
    <property type="entry name" value="TonB-dependent receptor, plug domain"/>
    <property type="match status" value="1"/>
</dbReference>
<evidence type="ECO:0000313" key="17">
    <source>
        <dbReference type="Proteomes" id="UP000194020"/>
    </source>
</evidence>
<dbReference type="InterPro" id="IPR036942">
    <property type="entry name" value="Beta-barrel_TonB_sf"/>
</dbReference>
<evidence type="ECO:0000256" key="2">
    <source>
        <dbReference type="ARBA" id="ARBA00008143"/>
    </source>
</evidence>
<sequence length="810" mass="88864">MFLHTKEKHLSGLIRIILTGVLTSTACNAMAALSDSDKETQAAKKEQTTSAPQAATAIAAKQEDDNPGEQMTVISAPIDTKAGSRVTLDASELQKNGGNDFGTIMRYQPLVSATSASSGSGNGKSGFDRSGYTGYNIRGLESNRVAIDVDGIPLPNATARSYAGRAGLNTFGIGRDYIDPYMYGLVTIDQGATSVERANNAIGGAVSFRPKSPDQYLSPSKHTYFGYQSDYDSSNRSWHNGITAAGGDETLRGIVVISRRDGQETQNNSGVLSAYPMNWHSTSVMTSGIWQADDQNRFTGTLEYYTKTSHSNYDSWDTSGNSIIGNAQQDSDTRRWSSSLRHNWTASSVDSWIDAIDSRIYYQNTKTQDETYMPLTASSMYTVNSDYNVDTYGAETTMMKTWGMHQFSWGFNVQQSDTQRPFSQDPAQTTYYAIMQPEADSRTDTLGGFVQDRMEMDVAGKTLSITPGVRVAYQRTKPQNLSSLTANSTAITTEDVETLYGTNSDTQVLPSLSLEYALTPRLTSYIQYKRGAQFPDASQLYGSWGLGSSYAGASQYALIGNNELDTETSNNFELGLKGEMTEGVTFRSALFYNTYKNFIAYTRYTRANNPDKFSNVPSNINIAYQSENRDKAFIYGAEFSGKVQWGTWFDALQGLSTTLGVGYSEGQSKSSYSGDKYVDLDSVAPLKAVVGLGWDAPDNLYGAALTATFQKGKQATATNRETYTNTGTAITDSTAEYMRVPGYGLVDLTAYWRVTPTVKLSGGVYNLTDRKYWDYLSSRQLTSTNNQDAYDQQLAVMPGRTFQLGINVDF</sequence>
<dbReference type="Pfam" id="PF00593">
    <property type="entry name" value="TonB_dep_Rec_b-barrel"/>
    <property type="match status" value="1"/>
</dbReference>
<feature type="signal peptide" evidence="13">
    <location>
        <begin position="1"/>
        <end position="31"/>
    </location>
</feature>
<dbReference type="GO" id="GO:0044718">
    <property type="term" value="P:siderophore transmembrane transport"/>
    <property type="evidence" value="ECO:0007669"/>
    <property type="project" value="TreeGrafter"/>
</dbReference>
<evidence type="ECO:0000256" key="8">
    <source>
        <dbReference type="ARBA" id="ARBA00023136"/>
    </source>
</evidence>
<dbReference type="InterPro" id="IPR037066">
    <property type="entry name" value="Plug_dom_sf"/>
</dbReference>
<evidence type="ECO:0000256" key="12">
    <source>
        <dbReference type="RuleBase" id="RU003357"/>
    </source>
</evidence>
<keyword evidence="7 12" id="KW-0798">TonB box</keyword>
<dbReference type="PANTHER" id="PTHR30069">
    <property type="entry name" value="TONB-DEPENDENT OUTER MEMBRANE RECEPTOR"/>
    <property type="match status" value="1"/>
</dbReference>
<evidence type="ECO:0000256" key="13">
    <source>
        <dbReference type="SAM" id="SignalP"/>
    </source>
</evidence>
<evidence type="ECO:0000256" key="6">
    <source>
        <dbReference type="ARBA" id="ARBA00022729"/>
    </source>
</evidence>
<reference evidence="16 17" key="1">
    <citation type="submission" date="2016-02" db="EMBL/GenBank/DDBJ databases">
        <title>Species-wide whole genome sequencing reveals diversity, host range in Lonsdalea quercina.</title>
        <authorList>
            <person name="Li Y."/>
        </authorList>
    </citation>
    <scope>NUCLEOTIDE SEQUENCE [LARGE SCALE GENOMIC DNA]</scope>
    <source>
        <strain evidence="16 17">LMG 26264</strain>
    </source>
</reference>
<gene>
    <name evidence="16" type="ORF">AU511_01020</name>
</gene>
<dbReference type="InterPro" id="IPR000531">
    <property type="entry name" value="Beta-barrel_TonB"/>
</dbReference>
<keyword evidence="10 11" id="KW-0998">Cell outer membrane</keyword>
<keyword evidence="5 11" id="KW-0812">Transmembrane</keyword>
<dbReference type="PROSITE" id="PS51257">
    <property type="entry name" value="PROKAR_LIPOPROTEIN"/>
    <property type="match status" value="1"/>
</dbReference>
<evidence type="ECO:0000256" key="7">
    <source>
        <dbReference type="ARBA" id="ARBA00023077"/>
    </source>
</evidence>
<dbReference type="Gene3D" id="2.40.170.20">
    <property type="entry name" value="TonB-dependent receptor, beta-barrel domain"/>
    <property type="match status" value="1"/>
</dbReference>
<evidence type="ECO:0000256" key="1">
    <source>
        <dbReference type="ARBA" id="ARBA00004571"/>
    </source>
</evidence>
<feature type="domain" description="TonB-dependent receptor-like beta-barrel" evidence="14">
    <location>
        <begin position="291"/>
        <end position="767"/>
    </location>
</feature>
<feature type="chain" id="PRO_5012100758" evidence="13">
    <location>
        <begin position="32"/>
        <end position="810"/>
    </location>
</feature>
<dbReference type="Pfam" id="PF07715">
    <property type="entry name" value="Plug"/>
    <property type="match status" value="1"/>
</dbReference>
<dbReference type="CDD" id="cd01347">
    <property type="entry name" value="ligand_gated_channel"/>
    <property type="match status" value="1"/>
</dbReference>
<evidence type="ECO:0000256" key="10">
    <source>
        <dbReference type="ARBA" id="ARBA00023237"/>
    </source>
</evidence>